<accession>A0ABT3C2G0</accession>
<evidence type="ECO:0000313" key="2">
    <source>
        <dbReference type="Proteomes" id="UP001207294"/>
    </source>
</evidence>
<dbReference type="GeneID" id="93563680"/>
<proteinExistence type="predicted"/>
<sequence>MSALLEKPIPDNNTTEDSITEEAIKAPEMFFNVSSGHDSDVQRTPGLILTQQQIVNLKKYELVGLSLPIEIEAVIAYLGYSNGAGAGLEPDDFLKSFTLVHNHAKRWNPLRTQLLAVGSKLKVFAGQMLIYGDSMEEVYKDIKSGEVIEKFDIRNLEDVKRLKREQGDLFPGIELSPADKETARDIGFYLDEILRKVKESHADALGIKEELDKFGLDLARYVAPEIQRKVVAIDNSSLPADVAKLTQDIERRAKDIDEKNKEYKAAVERSLGSISKFNVVGLALSIYFGVEAESVRKARNELINQQEKDINELQLKNKILGSLNRVKFDLQNLVTVVIDADVATKNLITVWNKLSIFIEESAKASSEITDALSLRIFMNRFRRVVEPWKTIQQDSDALLDVFKEADDEFKRIYGK</sequence>
<keyword evidence="2" id="KW-1185">Reference proteome</keyword>
<comment type="caution">
    <text evidence="1">The sequence shown here is derived from an EMBL/GenBank/DDBJ whole genome shotgun (WGS) entry which is preliminary data.</text>
</comment>
<dbReference type="Gene3D" id="1.20.1170.10">
    <property type="match status" value="1"/>
</dbReference>
<reference evidence="1 2" key="1">
    <citation type="submission" date="2022-10" db="EMBL/GenBank/DDBJ databases">
        <title>Characterization of Pseudomonas capsici strains from pepper and tomato in Georgia.</title>
        <authorList>
            <person name="Zhao M."/>
            <person name="Dutta B."/>
        </authorList>
    </citation>
    <scope>NUCLEOTIDE SEQUENCE [LARGE SCALE GENOMIC DNA]</scope>
    <source>
        <strain evidence="1 2">Pc20-5</strain>
    </source>
</reference>
<dbReference type="SUPFAM" id="SSF58100">
    <property type="entry name" value="Bacterial hemolysins"/>
    <property type="match status" value="1"/>
</dbReference>
<evidence type="ECO:0000313" key="1">
    <source>
        <dbReference type="EMBL" id="MCV4379161.1"/>
    </source>
</evidence>
<dbReference type="CDD" id="cd22657">
    <property type="entry name" value="ClyA_XaxA-like"/>
    <property type="match status" value="1"/>
</dbReference>
<dbReference type="EMBL" id="JAOXML010000023">
    <property type="protein sequence ID" value="MCV4379161.1"/>
    <property type="molecule type" value="Genomic_DNA"/>
</dbReference>
<gene>
    <name evidence="1" type="ORF">OH718_21390</name>
</gene>
<dbReference type="NCBIfam" id="NF033928">
    <property type="entry name" value="alph_xenorhab_A"/>
    <property type="match status" value="1"/>
</dbReference>
<dbReference type="Proteomes" id="UP001207294">
    <property type="component" value="Unassembled WGS sequence"/>
</dbReference>
<name>A0ABT3C2G0_9PSED</name>
<dbReference type="RefSeq" id="WP_200999551.1">
    <property type="nucleotide sequence ID" value="NZ_JAFGZD010000022.1"/>
</dbReference>
<organism evidence="1 2">
    <name type="scientific">Pseudomonas capsici</name>
    <dbReference type="NCBI Taxonomy" id="2810614"/>
    <lineage>
        <taxon>Bacteria</taxon>
        <taxon>Pseudomonadati</taxon>
        <taxon>Pseudomonadota</taxon>
        <taxon>Gammaproteobacteria</taxon>
        <taxon>Pseudomonadales</taxon>
        <taxon>Pseudomonadaceae</taxon>
        <taxon>Pseudomonas</taxon>
    </lineage>
</organism>
<protein>
    <submittedName>
        <fullName evidence="1">Alpha-xenorhabdolysin family binary toxin subunit A</fullName>
    </submittedName>
</protein>